<keyword evidence="2" id="KW-1185">Reference proteome</keyword>
<dbReference type="EMBL" id="JAGGJR010000001">
    <property type="protein sequence ID" value="MBP1870725.1"/>
    <property type="molecule type" value="Genomic_DNA"/>
</dbReference>
<evidence type="ECO:0000313" key="1">
    <source>
        <dbReference type="EMBL" id="MBP1870725.1"/>
    </source>
</evidence>
<name>A0ACC5SPK8_ENSAD</name>
<proteinExistence type="predicted"/>
<sequence length="222" mass="24564">MAVPVPTHLFHITAIANLAAIASSGALLSKERLTANGLSPTNIAYETIQDRRARTMVPIAPGGTLHHYVPFHFAPRSPMLMTIDKGNVPGCDLTQNDIVYLTTTAQIIANQGAPFVFTDYHAVMAIASFFSDLNDLNQINWSIFFENPLLGGYCKYWQNRSTPAHMMRMETRQAEFLVRDSVPLAVITQIGVKSPQMASQVQMALANTGWNPPIQIVPGWYY</sequence>
<accession>A0ACC5SPK8</accession>
<dbReference type="Proteomes" id="UP000823773">
    <property type="component" value="Unassembled WGS sequence"/>
</dbReference>
<comment type="caution">
    <text evidence="1">The sequence shown here is derived from an EMBL/GenBank/DDBJ whole genome shotgun (WGS) entry which is preliminary data.</text>
</comment>
<protein>
    <submittedName>
        <fullName evidence="1">Uncharacterized protein</fullName>
    </submittedName>
</protein>
<evidence type="ECO:0000313" key="2">
    <source>
        <dbReference type="Proteomes" id="UP000823773"/>
    </source>
</evidence>
<reference evidence="1" key="1">
    <citation type="submission" date="2021-03" db="EMBL/GenBank/DDBJ databases">
        <title>Genomic Encyclopedia of Type Strains, Phase IV (KMG-IV): sequencing the most valuable type-strain genomes for metagenomic binning, comparative biology and taxonomic classification.</title>
        <authorList>
            <person name="Goeker M."/>
        </authorList>
    </citation>
    <scope>NUCLEOTIDE SEQUENCE</scope>
    <source>
        <strain evidence="1">DSM 18131</strain>
    </source>
</reference>
<gene>
    <name evidence="1" type="ORF">J2Z19_000422</name>
</gene>
<organism evidence="1 2">
    <name type="scientific">Ensifer adhaerens</name>
    <name type="common">Sinorhizobium morelense</name>
    <dbReference type="NCBI Taxonomy" id="106592"/>
    <lineage>
        <taxon>Bacteria</taxon>
        <taxon>Pseudomonadati</taxon>
        <taxon>Pseudomonadota</taxon>
        <taxon>Alphaproteobacteria</taxon>
        <taxon>Hyphomicrobiales</taxon>
        <taxon>Rhizobiaceae</taxon>
        <taxon>Sinorhizobium/Ensifer group</taxon>
        <taxon>Ensifer</taxon>
    </lineage>
</organism>